<accession>A0A151CIV7</accession>
<reference evidence="2 3" key="1">
    <citation type="submission" date="2015-11" db="EMBL/GenBank/DDBJ databases">
        <title>Draft genome of Sulfurovum riftiae 1812E, a member of the Epsilonproteobacteria isolated from the tube of the deep-sea hydrothermal vent tubewom Riftia pachyptila.</title>
        <authorList>
            <person name="Vetriani C."/>
            <person name="Giovannelli D."/>
        </authorList>
    </citation>
    <scope>NUCLEOTIDE SEQUENCE [LARGE SCALE GENOMIC DNA]</scope>
    <source>
        <strain evidence="2 3">1812E</strain>
    </source>
</reference>
<name>A0A151CIV7_9BACT</name>
<comment type="caution">
    <text evidence="2">The sequence shown here is derived from an EMBL/GenBank/DDBJ whole genome shotgun (WGS) entry which is preliminary data.</text>
</comment>
<keyword evidence="1" id="KW-0472">Membrane</keyword>
<sequence length="172" mass="20075">MKESGYFILTIITLFVITLAGAYFSPTFEEQKSFLEIFYLSGALLFIFSALVIFATIGFGSFAIYGAIFLAAVMGMYGIEGAVMVVGMTYFVWGSIFAMQVLLFYHHLKSATEWFKKRYTYRSFRREFKVFYPMLWVAYFFLEFIPSLLYREAFLRFIPSRVLEEMDEVLKA</sequence>
<dbReference type="AlphaFoldDB" id="A0A151CIV7"/>
<proteinExistence type="predicted"/>
<feature type="transmembrane region" description="Helical" evidence="1">
    <location>
        <begin position="129"/>
        <end position="150"/>
    </location>
</feature>
<dbReference type="OrthoDB" id="5372732at2"/>
<dbReference type="STRING" id="1630136.AS592_10075"/>
<gene>
    <name evidence="2" type="ORF">AS592_10075</name>
</gene>
<keyword evidence="1" id="KW-0812">Transmembrane</keyword>
<evidence type="ECO:0000313" key="3">
    <source>
        <dbReference type="Proteomes" id="UP000075359"/>
    </source>
</evidence>
<dbReference type="Proteomes" id="UP000075359">
    <property type="component" value="Unassembled WGS sequence"/>
</dbReference>
<protein>
    <submittedName>
        <fullName evidence="2">Uncharacterized protein</fullName>
    </submittedName>
</protein>
<feature type="transmembrane region" description="Helical" evidence="1">
    <location>
        <begin position="62"/>
        <end position="79"/>
    </location>
</feature>
<feature type="transmembrane region" description="Helical" evidence="1">
    <location>
        <begin position="85"/>
        <end position="108"/>
    </location>
</feature>
<dbReference type="RefSeq" id="WP_067328306.1">
    <property type="nucleotide sequence ID" value="NZ_LNKT01000001.1"/>
</dbReference>
<feature type="transmembrane region" description="Helical" evidence="1">
    <location>
        <begin position="37"/>
        <end position="55"/>
    </location>
</feature>
<organism evidence="2 3">
    <name type="scientific">Sulfurovum riftiae</name>
    <dbReference type="NCBI Taxonomy" id="1630136"/>
    <lineage>
        <taxon>Bacteria</taxon>
        <taxon>Pseudomonadati</taxon>
        <taxon>Campylobacterota</taxon>
        <taxon>Epsilonproteobacteria</taxon>
        <taxon>Campylobacterales</taxon>
        <taxon>Sulfurovaceae</taxon>
        <taxon>Sulfurovum</taxon>
    </lineage>
</organism>
<keyword evidence="1" id="KW-1133">Transmembrane helix</keyword>
<evidence type="ECO:0000256" key="1">
    <source>
        <dbReference type="SAM" id="Phobius"/>
    </source>
</evidence>
<dbReference type="EMBL" id="LNKT01000001">
    <property type="protein sequence ID" value="KYJ87451.1"/>
    <property type="molecule type" value="Genomic_DNA"/>
</dbReference>
<keyword evidence="3" id="KW-1185">Reference proteome</keyword>
<feature type="transmembrane region" description="Helical" evidence="1">
    <location>
        <begin position="7"/>
        <end position="25"/>
    </location>
</feature>
<evidence type="ECO:0000313" key="2">
    <source>
        <dbReference type="EMBL" id="KYJ87451.1"/>
    </source>
</evidence>